<dbReference type="eggNOG" id="COG1835">
    <property type="taxonomic scope" value="Bacteria"/>
</dbReference>
<feature type="transmembrane region" description="Helical" evidence="1">
    <location>
        <begin position="112"/>
        <end position="134"/>
    </location>
</feature>
<feature type="transmembrane region" description="Helical" evidence="1">
    <location>
        <begin position="313"/>
        <end position="333"/>
    </location>
</feature>
<feature type="transmembrane region" description="Helical" evidence="1">
    <location>
        <begin position="71"/>
        <end position="91"/>
    </location>
</feature>
<reference evidence="4" key="1">
    <citation type="submission" date="2016-10" db="EMBL/GenBank/DDBJ databases">
        <authorList>
            <person name="Varghese N."/>
        </authorList>
    </citation>
    <scope>NUCLEOTIDE SEQUENCE [LARGE SCALE GENOMIC DNA]</scope>
    <source>
        <strain evidence="4">DSM 45096 / BCRC 16803 / CGMCC 4.1857 / CIP 109030 / JCM 12277 / KCTC 19219 / NBRC 100920 / 33214</strain>
    </source>
</reference>
<feature type="transmembrane region" description="Helical" evidence="1">
    <location>
        <begin position="174"/>
        <end position="194"/>
    </location>
</feature>
<evidence type="ECO:0000259" key="2">
    <source>
        <dbReference type="Pfam" id="PF01757"/>
    </source>
</evidence>
<feature type="transmembrane region" description="Helical" evidence="1">
    <location>
        <begin position="272"/>
        <end position="292"/>
    </location>
</feature>
<sequence>MSPAPDQKPAPVRVRVRDRSREPERDRYLDLLRALAISCVVVGHWLITALTHRDGALAAPELLATVPWTQWLTLVFQIMPLFFLAGGCAAAGSWSRAQGRAWPWIRQRTVRLLLPTGVYAGLALLAVAVCAAVGVDPGLLAMVGWALAMQFWFLPVYLLITALTPALHAAHRRFGLAVPAVLALTAVAVDVTVLRADAPVLGSLNYVLVWAVAYQLGFCWADGLLTRHPALPWALALGGGLGFALLVAWGPFPVSLILVSTETVSNTDPPSVAMLAWVVAQCGLCVAIAPAARRLLRREWLWRVVRPVGRASMSVYLWHMVPVLAAAGLFYLTRLAPEPAIGSGAWWVLRLPWLAVLTVLLLALLAALTPLERALRALASRLRPEATVRFRPAFVLGFAAVVCALAVFARHGFAFDGRFPLLAAASFVTGLLLTCWPGPAPALEPPPEAEVVGA</sequence>
<proteinExistence type="predicted"/>
<accession>A0A1H7KQY4</accession>
<keyword evidence="1" id="KW-0472">Membrane</keyword>
<dbReference type="GO" id="GO:0016747">
    <property type="term" value="F:acyltransferase activity, transferring groups other than amino-acyl groups"/>
    <property type="evidence" value="ECO:0007669"/>
    <property type="project" value="InterPro"/>
</dbReference>
<dbReference type="Proteomes" id="UP000183015">
    <property type="component" value="Unassembled WGS sequence"/>
</dbReference>
<feature type="transmembrane region" description="Helical" evidence="1">
    <location>
        <begin position="353"/>
        <end position="371"/>
    </location>
</feature>
<feature type="transmembrane region" description="Helical" evidence="1">
    <location>
        <begin position="31"/>
        <end position="51"/>
    </location>
</feature>
<feature type="domain" description="Acyltransferase 3" evidence="2">
    <location>
        <begin position="27"/>
        <end position="367"/>
    </location>
</feature>
<organism evidence="3 4">
    <name type="scientific">Streptacidiphilus jiangxiensis</name>
    <dbReference type="NCBI Taxonomy" id="235985"/>
    <lineage>
        <taxon>Bacteria</taxon>
        <taxon>Bacillati</taxon>
        <taxon>Actinomycetota</taxon>
        <taxon>Actinomycetes</taxon>
        <taxon>Kitasatosporales</taxon>
        <taxon>Streptomycetaceae</taxon>
        <taxon>Streptacidiphilus</taxon>
    </lineage>
</organism>
<dbReference type="AlphaFoldDB" id="A0A1H7KQY4"/>
<feature type="transmembrane region" description="Helical" evidence="1">
    <location>
        <begin position="392"/>
        <end position="413"/>
    </location>
</feature>
<feature type="transmembrane region" description="Helical" evidence="1">
    <location>
        <begin position="200"/>
        <end position="221"/>
    </location>
</feature>
<evidence type="ECO:0000313" key="4">
    <source>
        <dbReference type="Proteomes" id="UP000183015"/>
    </source>
</evidence>
<keyword evidence="4" id="KW-1185">Reference proteome</keyword>
<evidence type="ECO:0000313" key="3">
    <source>
        <dbReference type="EMBL" id="SEK88964.1"/>
    </source>
</evidence>
<protein>
    <submittedName>
        <fullName evidence="3">Fucose 4-O-acetylase</fullName>
    </submittedName>
</protein>
<dbReference type="InterPro" id="IPR002656">
    <property type="entry name" value="Acyl_transf_3_dom"/>
</dbReference>
<evidence type="ECO:0000256" key="1">
    <source>
        <dbReference type="SAM" id="Phobius"/>
    </source>
</evidence>
<feature type="transmembrane region" description="Helical" evidence="1">
    <location>
        <begin position="140"/>
        <end position="162"/>
    </location>
</feature>
<feature type="transmembrane region" description="Helical" evidence="1">
    <location>
        <begin position="233"/>
        <end position="252"/>
    </location>
</feature>
<dbReference type="Pfam" id="PF01757">
    <property type="entry name" value="Acyl_transf_3"/>
    <property type="match status" value="1"/>
</dbReference>
<keyword evidence="1" id="KW-0812">Transmembrane</keyword>
<dbReference type="OrthoDB" id="8206682at2"/>
<dbReference type="EMBL" id="FOAZ01000004">
    <property type="protein sequence ID" value="SEK88964.1"/>
    <property type="molecule type" value="Genomic_DNA"/>
</dbReference>
<dbReference type="STRING" id="235985.SAMN05414137_104155"/>
<dbReference type="RefSeq" id="WP_082014643.1">
    <property type="nucleotide sequence ID" value="NZ_BBPN01000001.1"/>
</dbReference>
<keyword evidence="1" id="KW-1133">Transmembrane helix</keyword>
<name>A0A1H7KQY4_STRJI</name>
<gene>
    <name evidence="3" type="ORF">SAMN05414137_104155</name>
</gene>